<keyword evidence="7" id="KW-0472">Membrane</keyword>
<evidence type="ECO:0000313" key="10">
    <source>
        <dbReference type="EMBL" id="MCZ0667069.1"/>
    </source>
</evidence>
<organism evidence="10 11">
    <name type="scientific">Mediterraneibacter gnavus</name>
    <name type="common">Ruminococcus gnavus</name>
    <dbReference type="NCBI Taxonomy" id="33038"/>
    <lineage>
        <taxon>Bacteria</taxon>
        <taxon>Bacillati</taxon>
        <taxon>Bacillota</taxon>
        <taxon>Clostridia</taxon>
        <taxon>Lachnospirales</taxon>
        <taxon>Lachnospiraceae</taxon>
        <taxon>Mediterraneibacter</taxon>
    </lineage>
</organism>
<dbReference type="Pfam" id="PF13287">
    <property type="entry name" value="Fn3_assoc"/>
    <property type="match status" value="1"/>
</dbReference>
<dbReference type="PANTHER" id="PTHR31084:SF19">
    <property type="entry name" value="GLYCOSYL HYDROLASE FAMILY 95 N-TERMINAL DOMAIN-CONTAINING PROTEIN"/>
    <property type="match status" value="1"/>
</dbReference>
<accession>A0A9Q4HU84</accession>
<dbReference type="InterPro" id="IPR012341">
    <property type="entry name" value="6hp_glycosidase-like_sf"/>
</dbReference>
<dbReference type="GO" id="GO:0004560">
    <property type="term" value="F:alpha-L-fucosidase activity"/>
    <property type="evidence" value="ECO:0007669"/>
    <property type="project" value="TreeGrafter"/>
</dbReference>
<dbReference type="InterPro" id="IPR026876">
    <property type="entry name" value="Fn3_assoc_repeat"/>
</dbReference>
<dbReference type="PROSITE" id="PS50847">
    <property type="entry name" value="GRAM_POS_ANCHORING"/>
    <property type="match status" value="1"/>
</dbReference>
<dbReference type="SUPFAM" id="SSF48208">
    <property type="entry name" value="Six-hairpin glycosidases"/>
    <property type="match status" value="1"/>
</dbReference>
<keyword evidence="2" id="KW-0964">Secreted</keyword>
<feature type="coiled-coil region" evidence="5">
    <location>
        <begin position="1653"/>
        <end position="1680"/>
    </location>
</feature>
<dbReference type="Pfam" id="PF21307">
    <property type="entry name" value="Glyco_hydro_95_C"/>
    <property type="match status" value="1"/>
</dbReference>
<proteinExistence type="predicted"/>
<dbReference type="GO" id="GO:0005975">
    <property type="term" value="P:carbohydrate metabolic process"/>
    <property type="evidence" value="ECO:0007669"/>
    <property type="project" value="InterPro"/>
</dbReference>
<reference evidence="10" key="1">
    <citation type="submission" date="2022-11" db="EMBL/GenBank/DDBJ databases">
        <title>Temperate bacteriophages infecting mucin-degrading bacterium Ruminococcus gnavus from the human gut.</title>
        <authorList>
            <person name="Buttimer C."/>
        </authorList>
    </citation>
    <scope>NUCLEOTIDE SEQUENCE</scope>
    <source>
        <strain evidence="10">CCUG 49994</strain>
    </source>
</reference>
<feature type="region of interest" description="Disordered" evidence="6">
    <location>
        <begin position="2156"/>
        <end position="2217"/>
    </location>
</feature>
<dbReference type="Pfam" id="PF07554">
    <property type="entry name" value="FIVAR"/>
    <property type="match status" value="3"/>
</dbReference>
<evidence type="ECO:0000256" key="1">
    <source>
        <dbReference type="ARBA" id="ARBA00022512"/>
    </source>
</evidence>
<dbReference type="Gene3D" id="2.60.120.260">
    <property type="entry name" value="Galactose-binding domain-like"/>
    <property type="match status" value="2"/>
</dbReference>
<dbReference type="Gene3D" id="2.70.98.50">
    <property type="entry name" value="putative glycoside hydrolase family protein from bacillus halodurans"/>
    <property type="match status" value="1"/>
</dbReference>
<dbReference type="Proteomes" id="UP001079535">
    <property type="component" value="Unassembled WGS sequence"/>
</dbReference>
<dbReference type="InterPro" id="IPR008979">
    <property type="entry name" value="Galactose-bd-like_sf"/>
</dbReference>
<evidence type="ECO:0000256" key="6">
    <source>
        <dbReference type="SAM" id="MobiDB-lite"/>
    </source>
</evidence>
<dbReference type="InterPro" id="IPR027414">
    <property type="entry name" value="GH95_N_dom"/>
</dbReference>
<dbReference type="InterPro" id="IPR044060">
    <property type="entry name" value="Bacterial_rp_domain"/>
</dbReference>
<evidence type="ECO:0000256" key="7">
    <source>
        <dbReference type="SAM" id="Phobius"/>
    </source>
</evidence>
<sequence>MIKKRIRQFLAGICTILVLPIGPVCEVFAKEEKQENPVSTEAINQSLKLWYTSPANINTQETHGGEWMQQSLPLGNGNLGNLIFGGISKERIHFNEKTLWTGGPSPSRPGYQFGNKATAYTDEEIENYRKLLDDKSTKVFNDDQSLGGYGMGAQIKFPGENNLNKGSYQDFGDIWLDFSKMGLQDQNVKNYRRELDLQTGVATTEFSYEDVTYKREHFVSNPDQIMVTKLSASESGNLDLSVKMELNNDGLEEKMTFDPENQTCTIEGKVKDNDLKFYTTMKLVLDGGDLKLDEKNQAYQIENANQVMIVMSAETDYKNDYPTYRDKEKNLKKVVDGRVNSHAKKSYQKLKEKHIADHQTLFDRVSLDLGEQRTDIPTNQLVDEYRNGTYSHYLEVLAFQYGRYLTIAGSRGTLPSNLVGLWTVGNSAWTGDYHFNVNVQMNYWPVYTTNLAECGVTFVDYMDKLREPGRLTAERVHGIEGAVENHTGFTVHTENNPFGMTAPTNAQEYGWNPTGAAWAIQNLWWHYEFTQNEDFLRNTIYPIMKEAVQFWDSYLWTSEYQKINDESSPYNGQARLVVAPSFSEEQGPTAIGTTYDQSLVWELYKECIQAGKIVGEDEALLKSWEENMQKLDPIEINETNGIKEWYEETRVGQKNGHNRSYAKAGSLPEIEVPNSGWDIGHPGEQRHSSHLVGLFPGTLINKENKEYMDAAIQSLTERGEYSTGWSKANKINLWARTENGEKAYKLLNNLIGGNSSGLQYNLFDSHGSGGGETMKNGNPVWQIDGNFGLTSGVAEMLVQSQSGYTQFLPAIPNAWEEGSVQGLKVRGNFTIGEKWANGVAETFTVRYDGENESNTFTGSYKNITSAKVYENGKEISVKKDEEKGRISFQAVSGKTYTIDMLETNMDELKEQAIAFLKQIHPDLVKVKEELGAAIEQSSKELGSVLTKAKQMDRLYRAYLEEAEKVYYLTDKEGLTYVQIDQIYTQLRMLRRTLLENTGDLEYYKNEENQLSVIVNQLKKQMENREVIFSKDSGIIDSENLILTLSKSEQASDYDIRYTMDGSIPRKSSSLYEQPLQLSKEEDSVVRAALFYRGQRVSPIYTKTYVTQAIPIQDVTVSHESVWGEIYTKEKMVDRNSTTRWASKDVDSSEPMEITLTLEEKELLNQLEFDLFVSKNNGIGSFEIQALTDGEYQTVYEGAKMGDIEDKVGDVDGSSAGYHAYCLAKFPEVTTDSLKIILKEGFVGEPSLYEVTPLLVNGKTDNVGDASELERILELAEAADRTSQEYENAPQELKGAFEESILDGKEVRTATQDVMDSRTEFLLNRYNRLGFGETDKTILEELIAKGEEALSGEYTNESLYQLKKVLKEAKEMMEDKNVKQPAVDKMVQNLKNALNDLEQGGFEEIQIPSTDLQGSGKWIQAGNFKATEDENAGTLTGKFKGHSIRVATVKGNDHGVIRITILDSSDRQIYQKEIDTYAPEREESAELMNEEFEEGTYTIQFERVGKSSQAQEKRGWVEVGALTVRKEKKESVDRSKLQREIQICEKLNSEDYTKESWEKLQAVLESATVLLKKADEETCTSEMNDKAVEVKTARENLQNVTVDTDALKELLQIAKEISEDGYTKESFKALQEGIQEVEKLLNGTCTQETVDNMIAVLKQRIQGLRADKTELQKKYDEIKDVTQGQVTDASWKEFAELREQSKVILDNENATPEEVAEILEKLNQFEFVYEEEKFHVTIKTNDNSMGTVTIDSADGSYKKGEKAEIIAVANEGFRFVNWTDAEGNVISESNPYVFEVTKDLDLTANFEKIPAEKYTFSVAANDEKMGSVAVEPQQDTYEAGTEIKVSAVPASEDYEFVGFTKKGTQEIVSKDNPYVFQIQENMELTANFKEVEHSYLIYVESPDPQMGTVTMDPANEGNIYKEGTEITVKAEPKAGYEFAQWLEVTEADGEEVLTPVEGAQAEYKFNAESDRVLRAEFRLAPVPETYYRVVVQSNDENMGTVSMDKEDGAYKEGVTAYVKAEAKEGFEFVGWKEKGQTEYASKDAEYEFTVTKNTELIGEFKAVEVPHVPSAQEILNDILANHKIPSEVKAGTEILVLPEVPEGSKIEIVAVNPEGIIGLDGKVTTPENDTDVIVTIQVTDTNGATAKADVKVLVRGEKADPDPNPNPDPDSNPNPDPGPDDDHNGNDNNGGNDNNSGNNNGGSHNNGSTSGSHSQSVQTGDNANVIMWAVLLLAAVAAVGAVMIIRRKKK</sequence>
<keyword evidence="4" id="KW-0572">Peptidoglycan-anchor</keyword>
<dbReference type="InterPro" id="IPR008928">
    <property type="entry name" value="6-hairpin_glycosidase_sf"/>
</dbReference>
<dbReference type="Pfam" id="PF22124">
    <property type="entry name" value="Glyco_hydro_95_cat"/>
    <property type="match status" value="1"/>
</dbReference>
<keyword evidence="3 8" id="KW-0732">Signal</keyword>
<feature type="compositionally biased region" description="Low complexity" evidence="6">
    <location>
        <begin position="2185"/>
        <end position="2213"/>
    </location>
</feature>
<dbReference type="Gene3D" id="1.50.10.10">
    <property type="match status" value="1"/>
</dbReference>
<dbReference type="PANTHER" id="PTHR31084">
    <property type="entry name" value="ALPHA-L-FUCOSIDASE 2"/>
    <property type="match status" value="1"/>
</dbReference>
<evidence type="ECO:0000256" key="5">
    <source>
        <dbReference type="SAM" id="Coils"/>
    </source>
</evidence>
<evidence type="ECO:0000313" key="11">
    <source>
        <dbReference type="Proteomes" id="UP001079535"/>
    </source>
</evidence>
<gene>
    <name evidence="10" type="ORF">OZZ17_05860</name>
</gene>
<keyword evidence="7" id="KW-1133">Transmembrane helix</keyword>
<dbReference type="EMBL" id="JAPRAY010000006">
    <property type="protein sequence ID" value="MCZ0667069.1"/>
    <property type="molecule type" value="Genomic_DNA"/>
</dbReference>
<protein>
    <submittedName>
        <fullName evidence="10">Glycoside hydrolase N-terminal domain-containing protein</fullName>
    </submittedName>
</protein>
<keyword evidence="1" id="KW-0134">Cell wall</keyword>
<dbReference type="RefSeq" id="WP_268803478.1">
    <property type="nucleotide sequence ID" value="NZ_JAPRAY010000006.1"/>
</dbReference>
<keyword evidence="7" id="KW-0812">Transmembrane</keyword>
<evidence type="ECO:0000259" key="9">
    <source>
        <dbReference type="PROSITE" id="PS50847"/>
    </source>
</evidence>
<keyword evidence="5" id="KW-0175">Coiled coil</keyword>
<evidence type="ECO:0000256" key="3">
    <source>
        <dbReference type="ARBA" id="ARBA00022729"/>
    </source>
</evidence>
<dbReference type="Gene3D" id="1.20.1270.90">
    <property type="entry name" value="AF1782-like"/>
    <property type="match status" value="2"/>
</dbReference>
<keyword evidence="10" id="KW-0378">Hydrolase</keyword>
<feature type="compositionally biased region" description="Pro residues" evidence="6">
    <location>
        <begin position="2161"/>
        <end position="2176"/>
    </location>
</feature>
<dbReference type="InterPro" id="IPR054363">
    <property type="entry name" value="GH95_cat"/>
</dbReference>
<evidence type="ECO:0000256" key="8">
    <source>
        <dbReference type="SAM" id="SignalP"/>
    </source>
</evidence>
<dbReference type="InterPro" id="IPR049053">
    <property type="entry name" value="AFCA-like_C"/>
</dbReference>
<feature type="chain" id="PRO_5040280893" evidence="8">
    <location>
        <begin position="30"/>
        <end position="2249"/>
    </location>
</feature>
<feature type="transmembrane region" description="Helical" evidence="7">
    <location>
        <begin position="2224"/>
        <end position="2244"/>
    </location>
</feature>
<name>A0A9Q4HU84_MEDGN</name>
<dbReference type="Gene3D" id="1.20.1270.70">
    <property type="entry name" value="Designed single chain three-helix bundle"/>
    <property type="match status" value="2"/>
</dbReference>
<feature type="signal peptide" evidence="8">
    <location>
        <begin position="1"/>
        <end position="29"/>
    </location>
</feature>
<dbReference type="Pfam" id="PF18998">
    <property type="entry name" value="Flg_new_2"/>
    <property type="match status" value="4"/>
</dbReference>
<dbReference type="Pfam" id="PF14498">
    <property type="entry name" value="Glyco_hyd_65N_2"/>
    <property type="match status" value="1"/>
</dbReference>
<comment type="caution">
    <text evidence="10">The sequence shown here is derived from an EMBL/GenBank/DDBJ whole genome shotgun (WGS) entry which is preliminary data.</text>
</comment>
<evidence type="ECO:0000256" key="4">
    <source>
        <dbReference type="ARBA" id="ARBA00023088"/>
    </source>
</evidence>
<dbReference type="SUPFAM" id="SSF49785">
    <property type="entry name" value="Galactose-binding domain-like"/>
    <property type="match status" value="1"/>
</dbReference>
<dbReference type="InterPro" id="IPR019931">
    <property type="entry name" value="LPXTG_anchor"/>
</dbReference>
<feature type="domain" description="Gram-positive cocci surface proteins LPxTG" evidence="9">
    <location>
        <begin position="2215"/>
        <end position="2249"/>
    </location>
</feature>
<evidence type="ECO:0000256" key="2">
    <source>
        <dbReference type="ARBA" id="ARBA00022525"/>
    </source>
</evidence>